<dbReference type="Proteomes" id="UP000733744">
    <property type="component" value="Unassembled WGS sequence"/>
</dbReference>
<dbReference type="EMBL" id="RYFG02000007">
    <property type="protein sequence ID" value="TRX03318.1"/>
    <property type="molecule type" value="Genomic_DNA"/>
</dbReference>
<evidence type="ECO:0000313" key="2">
    <source>
        <dbReference type="EMBL" id="TRX03318.1"/>
    </source>
</evidence>
<proteinExistence type="predicted"/>
<comment type="caution">
    <text evidence="2">The sequence shown here is derived from an EMBL/GenBank/DDBJ whole genome shotgun (WGS) entry which is preliminary data.</text>
</comment>
<organism evidence="2 3">
    <name type="scientific">Candidatus Methylobacter oryzae</name>
    <dbReference type="NCBI Taxonomy" id="2497749"/>
    <lineage>
        <taxon>Bacteria</taxon>
        <taxon>Pseudomonadati</taxon>
        <taxon>Pseudomonadota</taxon>
        <taxon>Gammaproteobacteria</taxon>
        <taxon>Methylococcales</taxon>
        <taxon>Methylococcaceae</taxon>
        <taxon>Methylobacter</taxon>
    </lineage>
</organism>
<name>A0ABY3CH48_9GAMM</name>
<sequence>MKHYLFLIGLLVFSATLAAETNSSDRKGEVYRRTQQATSYDLNKTLQTFTQTVHGGIQHVVAKSAGDKEQIQLIRNNLRKMADDFAKGDFSETERIHGTDMPGLAQLKRAQPNDIKFEYETLENGAQIHYSSEYPQYIEALREWIQAQAIDHNNDVINEHSQHHQTIRE</sequence>
<evidence type="ECO:0000256" key="1">
    <source>
        <dbReference type="SAM" id="SignalP"/>
    </source>
</evidence>
<evidence type="ECO:0000313" key="3">
    <source>
        <dbReference type="Proteomes" id="UP000733744"/>
    </source>
</evidence>
<protein>
    <submittedName>
        <fullName evidence="2">Aspartate carbamoyltransferase</fullName>
    </submittedName>
</protein>
<accession>A0ABY3CH48</accession>
<reference evidence="2 3" key="1">
    <citation type="journal article" date="2019" name="Antonie Van Leeuwenhoek">
        <title>Description of 'Ca. Methylobacter oryzae' KRF1, a novel species from the environmentally important Methylobacter clade 2.</title>
        <authorList>
            <person name="Khatri K."/>
            <person name="Mohite J.A."/>
            <person name="Pandit P.S."/>
            <person name="Bahulikar R."/>
            <person name="Rahalkar M.C."/>
        </authorList>
    </citation>
    <scope>NUCLEOTIDE SEQUENCE [LARGE SCALE GENOMIC DNA]</scope>
    <source>
        <strain evidence="2 3">KRF1</strain>
    </source>
</reference>
<keyword evidence="3" id="KW-1185">Reference proteome</keyword>
<keyword evidence="1" id="KW-0732">Signal</keyword>
<dbReference type="RefSeq" id="WP_127030241.1">
    <property type="nucleotide sequence ID" value="NZ_RYFG02000007.1"/>
</dbReference>
<gene>
    <name evidence="2" type="ORF">EKO24_000785</name>
</gene>
<feature type="signal peptide" evidence="1">
    <location>
        <begin position="1"/>
        <end position="18"/>
    </location>
</feature>
<feature type="chain" id="PRO_5045935508" evidence="1">
    <location>
        <begin position="19"/>
        <end position="169"/>
    </location>
</feature>